<sequence>MASSRIEGDDMTYEEIVIVGAAESELIGIVPDVSATGLAIGSALRALDDAGLKPSDVDGIAGTLHVSELALQLGVKPRYADGTNVGGCSYMLHVRHAVAALRSGMADVVVIMHGESGRSRVGSPPMAMDMATASGQFERPYGIAGTFSMFTIPTMAYLHKYGLDETALAHVSVAQSKWAAQQPRALRQKVLSVEDVMESKMISWPFRVLECCPVTDGGGSLVLTTAKRAADMDLKYKPVVVAGTGELVEGAGSSFMEDLTSFRAFRESSAEAFRTADMTVNDIDHLMIYDAYAHVPLYGLEDLGFVGRGEASEFIKSGATSPGGSLPMNTNGGGLMYTHTGMYGMFALQEGVRQIRGTSPAQVEGVQTSFVQGVGGMFGAAGAVVLRTQ</sequence>
<dbReference type="AlphaFoldDB" id="A0A6J7S382"/>
<proteinExistence type="predicted"/>
<feature type="domain" description="Thiolase C-terminal" evidence="1">
    <location>
        <begin position="247"/>
        <end position="387"/>
    </location>
</feature>
<dbReference type="EMBL" id="CAFBMC010000004">
    <property type="protein sequence ID" value="CAB4888591.1"/>
    <property type="molecule type" value="Genomic_DNA"/>
</dbReference>
<protein>
    <submittedName>
        <fullName evidence="3">Unannotated protein</fullName>
    </submittedName>
</protein>
<evidence type="ECO:0000313" key="2">
    <source>
        <dbReference type="EMBL" id="CAB4888591.1"/>
    </source>
</evidence>
<dbReference type="GO" id="GO:0016747">
    <property type="term" value="F:acyltransferase activity, transferring groups other than amino-acyl groups"/>
    <property type="evidence" value="ECO:0007669"/>
    <property type="project" value="InterPro"/>
</dbReference>
<organism evidence="3">
    <name type="scientific">freshwater metagenome</name>
    <dbReference type="NCBI Taxonomy" id="449393"/>
    <lineage>
        <taxon>unclassified sequences</taxon>
        <taxon>metagenomes</taxon>
        <taxon>ecological metagenomes</taxon>
    </lineage>
</organism>
<dbReference type="PANTHER" id="PTHR42870">
    <property type="entry name" value="ACETYL-COA C-ACETYLTRANSFERASE"/>
    <property type="match status" value="1"/>
</dbReference>
<dbReference type="InterPro" id="IPR055140">
    <property type="entry name" value="Thiolase_C_2"/>
</dbReference>
<dbReference type="PIRSF" id="PIRSF000429">
    <property type="entry name" value="Ac-CoA_Ac_transf"/>
    <property type="match status" value="1"/>
</dbReference>
<dbReference type="CDD" id="cd00829">
    <property type="entry name" value="SCP-x_thiolase"/>
    <property type="match status" value="1"/>
</dbReference>
<evidence type="ECO:0000313" key="3">
    <source>
        <dbReference type="EMBL" id="CAB5035725.1"/>
    </source>
</evidence>
<name>A0A6J7S382_9ZZZZ</name>
<dbReference type="SUPFAM" id="SSF53901">
    <property type="entry name" value="Thiolase-like"/>
    <property type="match status" value="2"/>
</dbReference>
<dbReference type="Pfam" id="PF22691">
    <property type="entry name" value="Thiolase_C_1"/>
    <property type="match status" value="1"/>
</dbReference>
<reference evidence="3" key="1">
    <citation type="submission" date="2020-05" db="EMBL/GenBank/DDBJ databases">
        <authorList>
            <person name="Chiriac C."/>
            <person name="Salcher M."/>
            <person name="Ghai R."/>
            <person name="Kavagutti S V."/>
        </authorList>
    </citation>
    <scope>NUCLEOTIDE SEQUENCE</scope>
</reference>
<dbReference type="InterPro" id="IPR002155">
    <property type="entry name" value="Thiolase"/>
</dbReference>
<dbReference type="Gene3D" id="3.40.47.10">
    <property type="match status" value="1"/>
</dbReference>
<evidence type="ECO:0000259" key="1">
    <source>
        <dbReference type="Pfam" id="PF22691"/>
    </source>
</evidence>
<dbReference type="InterPro" id="IPR016039">
    <property type="entry name" value="Thiolase-like"/>
</dbReference>
<accession>A0A6J7S382</accession>
<dbReference type="PANTHER" id="PTHR42870:SF1">
    <property type="entry name" value="NON-SPECIFIC LIPID-TRANSFER PROTEIN-LIKE 2"/>
    <property type="match status" value="1"/>
</dbReference>
<dbReference type="EMBL" id="CAFBPZ010000013">
    <property type="protein sequence ID" value="CAB5035725.1"/>
    <property type="molecule type" value="Genomic_DNA"/>
</dbReference>
<gene>
    <name evidence="2" type="ORF">UFOPK3495_00152</name>
    <name evidence="3" type="ORF">UFOPK4237_00354</name>
</gene>